<dbReference type="PANTHER" id="PTHR33156:SF2">
    <property type="entry name" value="OS01G0738000 PROTEIN"/>
    <property type="match status" value="1"/>
</dbReference>
<organism evidence="2 3">
    <name type="scientific">Olea europaea subsp. europaea</name>
    <dbReference type="NCBI Taxonomy" id="158383"/>
    <lineage>
        <taxon>Eukaryota</taxon>
        <taxon>Viridiplantae</taxon>
        <taxon>Streptophyta</taxon>
        <taxon>Embryophyta</taxon>
        <taxon>Tracheophyta</taxon>
        <taxon>Spermatophyta</taxon>
        <taxon>Magnoliopsida</taxon>
        <taxon>eudicotyledons</taxon>
        <taxon>Gunneridae</taxon>
        <taxon>Pentapetalae</taxon>
        <taxon>asterids</taxon>
        <taxon>lamiids</taxon>
        <taxon>Lamiales</taxon>
        <taxon>Oleaceae</taxon>
        <taxon>Oleeae</taxon>
        <taxon>Olea</taxon>
    </lineage>
</organism>
<accession>A0A8S0T8M3</accession>
<comment type="caution">
    <text evidence="2">The sequence shown here is derived from an EMBL/GenBank/DDBJ whole genome shotgun (WGS) entry which is preliminary data.</text>
</comment>
<feature type="region of interest" description="Disordered" evidence="1">
    <location>
        <begin position="26"/>
        <end position="61"/>
    </location>
</feature>
<evidence type="ECO:0008006" key="4">
    <source>
        <dbReference type="Google" id="ProtNLM"/>
    </source>
</evidence>
<name>A0A8S0T8M3_OLEEU</name>
<dbReference type="PANTHER" id="PTHR33156">
    <property type="entry name" value="OS02G0230000 PROTEIN"/>
    <property type="match status" value="1"/>
</dbReference>
<dbReference type="AlphaFoldDB" id="A0A8S0T8M3"/>
<reference evidence="2 3" key="1">
    <citation type="submission" date="2019-12" db="EMBL/GenBank/DDBJ databases">
        <authorList>
            <person name="Alioto T."/>
            <person name="Alioto T."/>
            <person name="Gomez Garrido J."/>
        </authorList>
    </citation>
    <scope>NUCLEOTIDE SEQUENCE [LARGE SCALE GENOMIC DNA]</scope>
</reference>
<dbReference type="Gramene" id="OE9A004551T2">
    <property type="protein sequence ID" value="OE9A004551C2"/>
    <property type="gene ID" value="OE9A004551"/>
</dbReference>
<protein>
    <recommendedName>
        <fullName evidence="4">Protein NUCLEAR FUSION DEFECTIVE 6, chloroplastic/mitochondrial-like</fullName>
    </recommendedName>
</protein>
<dbReference type="OrthoDB" id="1112931at2759"/>
<dbReference type="InterPro" id="IPR043459">
    <property type="entry name" value="NFD6/NOXY2-like"/>
</dbReference>
<proteinExistence type="predicted"/>
<dbReference type="EMBL" id="CACTIH010005749">
    <property type="protein sequence ID" value="CAA3001281.1"/>
    <property type="molecule type" value="Genomic_DNA"/>
</dbReference>
<sequence length="127" mass="13522">MASSCARKFVQRSVSSAKTFLNRIQSSPSVATGPSKLSGLAPATPSPASRVSPRHGSLFSSRQPVELSSGESLMPLHSVTASVLLKSMLSSKVGQWGCLSEGMHWSLISSLLTSYCIFVNIEMFTTI</sequence>
<evidence type="ECO:0000313" key="3">
    <source>
        <dbReference type="Proteomes" id="UP000594638"/>
    </source>
</evidence>
<evidence type="ECO:0000256" key="1">
    <source>
        <dbReference type="SAM" id="MobiDB-lite"/>
    </source>
</evidence>
<dbReference type="Proteomes" id="UP000594638">
    <property type="component" value="Unassembled WGS sequence"/>
</dbReference>
<gene>
    <name evidence="2" type="ORF">OLEA9_A004551</name>
</gene>
<evidence type="ECO:0000313" key="2">
    <source>
        <dbReference type="EMBL" id="CAA3001281.1"/>
    </source>
</evidence>
<keyword evidence="3" id="KW-1185">Reference proteome</keyword>
<dbReference type="GO" id="GO:0005739">
    <property type="term" value="C:mitochondrion"/>
    <property type="evidence" value="ECO:0007669"/>
    <property type="project" value="TreeGrafter"/>
</dbReference>